<comment type="caution">
    <text evidence="10">The sequence shown here is derived from an EMBL/GenBank/DDBJ whole genome shotgun (WGS) entry which is preliminary data.</text>
</comment>
<feature type="compositionally biased region" description="Polar residues" evidence="8">
    <location>
        <begin position="445"/>
        <end position="457"/>
    </location>
</feature>
<feature type="transmembrane region" description="Helical" evidence="9">
    <location>
        <begin position="49"/>
        <end position="67"/>
    </location>
</feature>
<gene>
    <name evidence="10" type="ORF">IV60_GL001028</name>
</gene>
<evidence type="ECO:0000313" key="10">
    <source>
        <dbReference type="EMBL" id="KRO01789.1"/>
    </source>
</evidence>
<feature type="compositionally biased region" description="Basic and acidic residues" evidence="8">
    <location>
        <begin position="460"/>
        <end position="470"/>
    </location>
</feature>
<keyword evidence="4" id="KW-1003">Cell membrane</keyword>
<protein>
    <submittedName>
        <fullName evidence="10">Membrane protein</fullName>
    </submittedName>
</protein>
<dbReference type="Pfam" id="PF01594">
    <property type="entry name" value="AI-2E_transport"/>
    <property type="match status" value="1"/>
</dbReference>
<evidence type="ECO:0000256" key="9">
    <source>
        <dbReference type="SAM" id="Phobius"/>
    </source>
</evidence>
<evidence type="ECO:0000256" key="6">
    <source>
        <dbReference type="ARBA" id="ARBA00022989"/>
    </source>
</evidence>
<dbReference type="EMBL" id="JQCP01000003">
    <property type="protein sequence ID" value="KRO01789.1"/>
    <property type="molecule type" value="Genomic_DNA"/>
</dbReference>
<name>A0ABR5Q0E0_9ACTN</name>
<evidence type="ECO:0000256" key="3">
    <source>
        <dbReference type="ARBA" id="ARBA00022448"/>
    </source>
</evidence>
<keyword evidence="3" id="KW-0813">Transport</keyword>
<evidence type="ECO:0000256" key="5">
    <source>
        <dbReference type="ARBA" id="ARBA00022692"/>
    </source>
</evidence>
<evidence type="ECO:0000256" key="2">
    <source>
        <dbReference type="ARBA" id="ARBA00009773"/>
    </source>
</evidence>
<proteinExistence type="inferred from homology"/>
<keyword evidence="6 9" id="KW-1133">Transmembrane helix</keyword>
<comment type="similarity">
    <text evidence="2">Belongs to the autoinducer-2 exporter (AI-2E) (TC 2.A.86) family.</text>
</comment>
<sequence>MQGKNKRFTSVPLVNESAWRRRGIVAWALLGMAGVFVVVIMALGSVSQAVELLAIGGIVAFICAPLTNKLETWKVPRALSALIALIVVLLILVGFIALIAQPLIDESLILLRNAPLYARQIQDMVQEAWITYDAIGNSAVRSTVNSIILQASNLGVSFAGEAFRWLSANALSNISTLGEHFMSFFLGLVLAYWLAKDYPVMVRELAVIAGPQRDDEVRLLLAILSRSVGGYMRSTIVTSIANGVLAYVGCLCIQNPYAGLIGTIVGVLHIIPVVGPVFSAGIALILSVLQSPMLGLWTLLVLVVAQNVTDNVLSPVVMASSVKVHPGLSLVGIMIGGALGGIVGTILAIPITAALRGVFVYYFEAHTGRQIVSYDGALFNSTPFHDADGNIHPAFDALDDDSFFESTRLVDKSEAVCVEADEKPEKTINIAEDIAKVFSKFSTPENIGDQQVSSTVDSEAENKSSLPKEK</sequence>
<feature type="transmembrane region" description="Helical" evidence="9">
    <location>
        <begin position="263"/>
        <end position="286"/>
    </location>
</feature>
<dbReference type="Proteomes" id="UP000051927">
    <property type="component" value="Unassembled WGS sequence"/>
</dbReference>
<evidence type="ECO:0000313" key="11">
    <source>
        <dbReference type="Proteomes" id="UP000051927"/>
    </source>
</evidence>
<dbReference type="PANTHER" id="PTHR21716">
    <property type="entry name" value="TRANSMEMBRANE PROTEIN"/>
    <property type="match status" value="1"/>
</dbReference>
<keyword evidence="7 9" id="KW-0472">Membrane</keyword>
<feature type="transmembrane region" description="Helical" evidence="9">
    <location>
        <begin position="236"/>
        <end position="257"/>
    </location>
</feature>
<feature type="transmembrane region" description="Helical" evidence="9">
    <location>
        <begin position="174"/>
        <end position="195"/>
    </location>
</feature>
<dbReference type="PANTHER" id="PTHR21716:SF53">
    <property type="entry name" value="PERMEASE PERM-RELATED"/>
    <property type="match status" value="1"/>
</dbReference>
<reference evidence="10 11" key="1">
    <citation type="journal article" date="2015" name="Genome Announc.">
        <title>Expanding the biotechnology potential of lactobacilli through comparative genomics of 213 strains and associated genera.</title>
        <authorList>
            <person name="Sun Z."/>
            <person name="Harris H.M."/>
            <person name="McCann A."/>
            <person name="Guo C."/>
            <person name="Argimon S."/>
            <person name="Zhang W."/>
            <person name="Yang X."/>
            <person name="Jeffery I.B."/>
            <person name="Cooney J.C."/>
            <person name="Kagawa T.F."/>
            <person name="Liu W."/>
            <person name="Song Y."/>
            <person name="Salvetti E."/>
            <person name="Wrobel A."/>
            <person name="Rasinkangas P."/>
            <person name="Parkhill J."/>
            <person name="Rea M.C."/>
            <person name="O'Sullivan O."/>
            <person name="Ritari J."/>
            <person name="Douillard F.P."/>
            <person name="Paul Ross R."/>
            <person name="Yang R."/>
            <person name="Briner A.E."/>
            <person name="Felis G.E."/>
            <person name="de Vos W.M."/>
            <person name="Barrangou R."/>
            <person name="Klaenhammer T.R."/>
            <person name="Caufield P.W."/>
            <person name="Cui Y."/>
            <person name="Zhang H."/>
            <person name="O'Toole P.W."/>
        </authorList>
    </citation>
    <scope>NUCLEOTIDE SEQUENCE [LARGE SCALE GENOMIC DNA]</scope>
    <source>
        <strain evidence="10 11">DSM 7090</strain>
    </source>
</reference>
<comment type="subcellular location">
    <subcellularLocation>
        <location evidence="1">Cell membrane</location>
        <topology evidence="1">Multi-pass membrane protein</topology>
    </subcellularLocation>
</comment>
<evidence type="ECO:0000256" key="8">
    <source>
        <dbReference type="SAM" id="MobiDB-lite"/>
    </source>
</evidence>
<accession>A0ABR5Q0E0</accession>
<feature type="transmembrane region" description="Helical" evidence="9">
    <location>
        <begin position="293"/>
        <end position="309"/>
    </location>
</feature>
<feature type="transmembrane region" description="Helical" evidence="9">
    <location>
        <begin position="329"/>
        <end position="349"/>
    </location>
</feature>
<evidence type="ECO:0000256" key="1">
    <source>
        <dbReference type="ARBA" id="ARBA00004651"/>
    </source>
</evidence>
<feature type="transmembrane region" description="Helical" evidence="9">
    <location>
        <begin position="24"/>
        <end position="43"/>
    </location>
</feature>
<keyword evidence="5 9" id="KW-0812">Transmembrane</keyword>
<organism evidence="10 11">
    <name type="scientific">Lancefieldella rimae</name>
    <dbReference type="NCBI Taxonomy" id="1383"/>
    <lineage>
        <taxon>Bacteria</taxon>
        <taxon>Bacillati</taxon>
        <taxon>Actinomycetota</taxon>
        <taxon>Coriobacteriia</taxon>
        <taxon>Coriobacteriales</taxon>
        <taxon>Atopobiaceae</taxon>
        <taxon>Lancefieldella</taxon>
    </lineage>
</organism>
<dbReference type="RefSeq" id="WP_003150602.1">
    <property type="nucleotide sequence ID" value="NZ_JQCP01000003.1"/>
</dbReference>
<feature type="transmembrane region" description="Helical" evidence="9">
    <location>
        <begin position="79"/>
        <end position="104"/>
    </location>
</feature>
<evidence type="ECO:0000256" key="7">
    <source>
        <dbReference type="ARBA" id="ARBA00023136"/>
    </source>
</evidence>
<dbReference type="InterPro" id="IPR002549">
    <property type="entry name" value="AI-2E-like"/>
</dbReference>
<evidence type="ECO:0000256" key="4">
    <source>
        <dbReference type="ARBA" id="ARBA00022475"/>
    </source>
</evidence>
<keyword evidence="11" id="KW-1185">Reference proteome</keyword>
<dbReference type="GeneID" id="84905189"/>
<feature type="region of interest" description="Disordered" evidence="8">
    <location>
        <begin position="445"/>
        <end position="470"/>
    </location>
</feature>